<organism evidence="2 3">
    <name type="scientific">Emergomyces africanus</name>
    <dbReference type="NCBI Taxonomy" id="1955775"/>
    <lineage>
        <taxon>Eukaryota</taxon>
        <taxon>Fungi</taxon>
        <taxon>Dikarya</taxon>
        <taxon>Ascomycota</taxon>
        <taxon>Pezizomycotina</taxon>
        <taxon>Eurotiomycetes</taxon>
        <taxon>Eurotiomycetidae</taxon>
        <taxon>Onygenales</taxon>
        <taxon>Ajellomycetaceae</taxon>
        <taxon>Emergomyces</taxon>
    </lineage>
</organism>
<feature type="non-terminal residue" evidence="2">
    <location>
        <position position="76"/>
    </location>
</feature>
<comment type="caution">
    <text evidence="2">The sequence shown here is derived from an EMBL/GenBank/DDBJ whole genome shotgun (WGS) entry which is preliminary data.</text>
</comment>
<dbReference type="EMBL" id="LGUA01002027">
    <property type="protein sequence ID" value="OAX77815.1"/>
    <property type="molecule type" value="Genomic_DNA"/>
</dbReference>
<sequence length="76" mass="8476">MRFKPANDEDVEGEDIQLPLINTPIPTEKSAKIIEHGTSIAERATPKPTDNEPLTPEPTPPRHPEINMPHYRGIKG</sequence>
<accession>A0A1B7NLZ5</accession>
<name>A0A1B7NLZ5_9EURO</name>
<feature type="region of interest" description="Disordered" evidence="1">
    <location>
        <begin position="1"/>
        <end position="76"/>
    </location>
</feature>
<evidence type="ECO:0000313" key="3">
    <source>
        <dbReference type="Proteomes" id="UP000091918"/>
    </source>
</evidence>
<dbReference type="AlphaFoldDB" id="A0A1B7NLZ5"/>
<dbReference type="Proteomes" id="UP000091918">
    <property type="component" value="Unassembled WGS sequence"/>
</dbReference>
<proteinExistence type="predicted"/>
<evidence type="ECO:0000313" key="2">
    <source>
        <dbReference type="EMBL" id="OAX77815.1"/>
    </source>
</evidence>
<reference evidence="2 3" key="1">
    <citation type="submission" date="2015-07" db="EMBL/GenBank/DDBJ databases">
        <title>Emmonsia species relationships and genome sequence.</title>
        <authorList>
            <person name="Cuomo C.A."/>
            <person name="Schwartz I.S."/>
            <person name="Kenyon C."/>
            <person name="de Hoog G.S."/>
            <person name="Govender N.P."/>
            <person name="Botha A."/>
            <person name="Moreno L."/>
            <person name="de Vries M."/>
            <person name="Munoz J.F."/>
            <person name="Stielow J.B."/>
        </authorList>
    </citation>
    <scope>NUCLEOTIDE SEQUENCE [LARGE SCALE GENOMIC DNA]</scope>
    <source>
        <strain evidence="2 3">CBS 136260</strain>
    </source>
</reference>
<gene>
    <name evidence="2" type="ORF">ACJ72_07883</name>
</gene>
<protein>
    <submittedName>
        <fullName evidence="2">Uncharacterized protein</fullName>
    </submittedName>
</protein>
<keyword evidence="3" id="KW-1185">Reference proteome</keyword>
<evidence type="ECO:0000256" key="1">
    <source>
        <dbReference type="SAM" id="MobiDB-lite"/>
    </source>
</evidence>